<evidence type="ECO:0008006" key="3">
    <source>
        <dbReference type="Google" id="ProtNLM"/>
    </source>
</evidence>
<evidence type="ECO:0000313" key="2">
    <source>
        <dbReference type="Proteomes" id="UP001500782"/>
    </source>
</evidence>
<sequence>MPQYIVNKAAEDNGDHEVHVETCVNLPREDNRDYIGEFDNCADAVEKARVTYPSANGCAHCAKECHTT</sequence>
<proteinExistence type="predicted"/>
<gene>
    <name evidence="1" type="ORF">GCM10008967_35840</name>
</gene>
<name>A0ABN0WNN8_9BACI</name>
<dbReference type="RefSeq" id="WP_343802154.1">
    <property type="nucleotide sequence ID" value="NZ_BAAADJ010000061.1"/>
</dbReference>
<protein>
    <recommendedName>
        <fullName evidence="3">Ferredoxin</fullName>
    </recommendedName>
</protein>
<dbReference type="EMBL" id="BAAADJ010000061">
    <property type="protein sequence ID" value="GAA0342285.1"/>
    <property type="molecule type" value="Genomic_DNA"/>
</dbReference>
<accession>A0ABN0WNN8</accession>
<reference evidence="1 2" key="1">
    <citation type="journal article" date="2019" name="Int. J. Syst. Evol. Microbiol.">
        <title>The Global Catalogue of Microorganisms (GCM) 10K type strain sequencing project: providing services to taxonomists for standard genome sequencing and annotation.</title>
        <authorList>
            <consortium name="The Broad Institute Genomics Platform"/>
            <consortium name="The Broad Institute Genome Sequencing Center for Infectious Disease"/>
            <person name="Wu L."/>
            <person name="Ma J."/>
        </authorList>
    </citation>
    <scope>NUCLEOTIDE SEQUENCE [LARGE SCALE GENOMIC DNA]</scope>
    <source>
        <strain evidence="1 2">JCM 9731</strain>
    </source>
</reference>
<comment type="caution">
    <text evidence="1">The sequence shown here is derived from an EMBL/GenBank/DDBJ whole genome shotgun (WGS) entry which is preliminary data.</text>
</comment>
<evidence type="ECO:0000313" key="1">
    <source>
        <dbReference type="EMBL" id="GAA0342285.1"/>
    </source>
</evidence>
<keyword evidence="2" id="KW-1185">Reference proteome</keyword>
<dbReference type="Proteomes" id="UP001500782">
    <property type="component" value="Unassembled WGS sequence"/>
</dbReference>
<organism evidence="1 2">
    <name type="scientific">Bacillus carboniphilus</name>
    <dbReference type="NCBI Taxonomy" id="86663"/>
    <lineage>
        <taxon>Bacteria</taxon>
        <taxon>Bacillati</taxon>
        <taxon>Bacillota</taxon>
        <taxon>Bacilli</taxon>
        <taxon>Bacillales</taxon>
        <taxon>Bacillaceae</taxon>
        <taxon>Bacillus</taxon>
    </lineage>
</organism>